<dbReference type="RefSeq" id="WP_097142702.1">
    <property type="nucleotide sequence ID" value="NZ_OBQD01000023.1"/>
</dbReference>
<dbReference type="Gene3D" id="2.60.120.10">
    <property type="entry name" value="Jelly Rolls"/>
    <property type="match status" value="1"/>
</dbReference>
<dbReference type="OrthoDB" id="9799053at2"/>
<dbReference type="InterPro" id="IPR011051">
    <property type="entry name" value="RmlC_Cupin_sf"/>
</dbReference>
<protein>
    <recommendedName>
        <fullName evidence="1">(S)-ureidoglycine aminohydrolase cupin domain-containing protein</fullName>
    </recommendedName>
</protein>
<reference evidence="2 3" key="1">
    <citation type="submission" date="2017-08" db="EMBL/GenBank/DDBJ databases">
        <authorList>
            <person name="de Groot N.N."/>
        </authorList>
    </citation>
    <scope>NUCLEOTIDE SEQUENCE [LARGE SCALE GENOMIC DNA]</scope>
    <source>
        <strain evidence="2 3">JC85</strain>
    </source>
</reference>
<dbReference type="InterPro" id="IPR008579">
    <property type="entry name" value="UGlyAH_Cupin_dom"/>
</dbReference>
<gene>
    <name evidence="2" type="ORF">SAMN05892877_12335</name>
</gene>
<feature type="domain" description="(S)-ureidoglycine aminohydrolase cupin" evidence="1">
    <location>
        <begin position="51"/>
        <end position="115"/>
    </location>
</feature>
<sequence length="121" mass="13365">MRIPDVTDIVDIRVGQGKPVSPEWGGDNASPTWRETEWRAFGDSEQEPYGGAWEGQPGTLKLDDYPYDEVCVMLTGEVALVDAKGGRRTFRAGQAFFVPKGFSGAWETIEPSTKVFIALPR</sequence>
<organism evidence="2 3">
    <name type="scientific">Rhizobium subbaraonis</name>
    <dbReference type="NCBI Taxonomy" id="908946"/>
    <lineage>
        <taxon>Bacteria</taxon>
        <taxon>Pseudomonadati</taxon>
        <taxon>Pseudomonadota</taxon>
        <taxon>Alphaproteobacteria</taxon>
        <taxon>Hyphomicrobiales</taxon>
        <taxon>Rhizobiaceae</taxon>
        <taxon>Rhizobium/Agrobacterium group</taxon>
        <taxon>Rhizobium</taxon>
    </lineage>
</organism>
<keyword evidence="3" id="KW-1185">Reference proteome</keyword>
<proteinExistence type="predicted"/>
<dbReference type="PANTHER" id="PTHR40943">
    <property type="entry name" value="CYTOPLASMIC PROTEIN-RELATED"/>
    <property type="match status" value="1"/>
</dbReference>
<dbReference type="Pfam" id="PF05899">
    <property type="entry name" value="Cupin_3"/>
    <property type="match status" value="1"/>
</dbReference>
<dbReference type="PANTHER" id="PTHR40943:SF2">
    <property type="entry name" value="(S)-UREIDOGLYCINE AMINOHYDROLASE CUPIN DOMAIN-CONTAINING PROTEIN"/>
    <property type="match status" value="1"/>
</dbReference>
<dbReference type="Proteomes" id="UP000219167">
    <property type="component" value="Unassembled WGS sequence"/>
</dbReference>
<accession>A0A285UXK9</accession>
<name>A0A285UXK9_9HYPH</name>
<evidence type="ECO:0000313" key="2">
    <source>
        <dbReference type="EMBL" id="SOC46572.1"/>
    </source>
</evidence>
<evidence type="ECO:0000259" key="1">
    <source>
        <dbReference type="Pfam" id="PF05899"/>
    </source>
</evidence>
<evidence type="ECO:0000313" key="3">
    <source>
        <dbReference type="Proteomes" id="UP000219167"/>
    </source>
</evidence>
<dbReference type="EMBL" id="OBQD01000023">
    <property type="protein sequence ID" value="SOC46572.1"/>
    <property type="molecule type" value="Genomic_DNA"/>
</dbReference>
<dbReference type="AlphaFoldDB" id="A0A285UXK9"/>
<dbReference type="InterPro" id="IPR014710">
    <property type="entry name" value="RmlC-like_jellyroll"/>
</dbReference>
<dbReference type="SUPFAM" id="SSF51182">
    <property type="entry name" value="RmlC-like cupins"/>
    <property type="match status" value="1"/>
</dbReference>